<dbReference type="SUPFAM" id="SSF48208">
    <property type="entry name" value="Six-hairpin glycosidases"/>
    <property type="match status" value="1"/>
</dbReference>
<dbReference type="Pfam" id="PF20736">
    <property type="entry name" value="Glyco_hydro127M"/>
    <property type="match status" value="1"/>
</dbReference>
<feature type="domain" description="Non-reducing end beta-L-arabinofuranosidase-like GH127 middle" evidence="2">
    <location>
        <begin position="429"/>
        <end position="525"/>
    </location>
</feature>
<protein>
    <recommendedName>
        <fullName evidence="6">Glycoside hydrolase family 127 protein</fullName>
    </recommendedName>
</protein>
<accession>A0A918HE05</accession>
<feature type="domain" description="Non-reducing end beta-L-arabinofuranosidase-like GH127 C-terminal" evidence="3">
    <location>
        <begin position="529"/>
        <end position="642"/>
    </location>
</feature>
<evidence type="ECO:0008006" key="6">
    <source>
        <dbReference type="Google" id="ProtNLM"/>
    </source>
</evidence>
<dbReference type="GO" id="GO:0005975">
    <property type="term" value="P:carbohydrate metabolic process"/>
    <property type="evidence" value="ECO:0007669"/>
    <property type="project" value="InterPro"/>
</dbReference>
<dbReference type="Pfam" id="PF20737">
    <property type="entry name" value="Glyco_hydro127C"/>
    <property type="match status" value="1"/>
</dbReference>
<name>A0A918HE05_9ACTN</name>
<dbReference type="InterPro" id="IPR049174">
    <property type="entry name" value="Beta-AFase-like"/>
</dbReference>
<organism evidence="4 5">
    <name type="scientific">Streptomyces phaeofaciens</name>
    <dbReference type="NCBI Taxonomy" id="68254"/>
    <lineage>
        <taxon>Bacteria</taxon>
        <taxon>Bacillati</taxon>
        <taxon>Actinomycetota</taxon>
        <taxon>Actinomycetes</taxon>
        <taxon>Kitasatosporales</taxon>
        <taxon>Streptomycetaceae</taxon>
        <taxon>Streptomyces</taxon>
    </lineage>
</organism>
<dbReference type="RefSeq" id="WP_229870314.1">
    <property type="nucleotide sequence ID" value="NZ_BMSA01000009.1"/>
</dbReference>
<evidence type="ECO:0000259" key="2">
    <source>
        <dbReference type="Pfam" id="PF20736"/>
    </source>
</evidence>
<dbReference type="InterPro" id="IPR012878">
    <property type="entry name" value="Beta-AFase-like_GH127_cat"/>
</dbReference>
<dbReference type="InterPro" id="IPR049049">
    <property type="entry name" value="Beta-AFase-like_GH127_C"/>
</dbReference>
<dbReference type="InterPro" id="IPR008928">
    <property type="entry name" value="6-hairpin_glycosidase_sf"/>
</dbReference>
<sequence length="659" mass="71082">MTGNTARSTVLPVAPSRGRLRPLGLDEVRITGGFWARRRQVNATATLDHCRDWMERAGWTGNFRAAAEGRLGRDRRGREFADSELYKLLEAMAWQAGSGDTAHDADLAALTETVAAAQEPDGYLNTAFGRPGQQPRYTDLAWGHELYCHGHLIQAGVAQARARGEGELTKVARRAADHVCATFGPDGDQGVCGHPEIETALVELARLTGEGRYLDQAALFVERRGHGTLPEGEFGRAYHQDDLPVRRAGVLRGHAVRALYLAAGAVDVAVESGDDDLLAAVVRQWEAAVARRTHLTGGMGSHHRDESFGDDFVLPPDRAYSETCAGVASVQLAWRLLLATGEARFADLAERTLFNVVATSPSEDGRSFFYANTLHRRRRGTVPAADAVTLRAESGLRAPWFAVSCCPTNVARTLAQLPAHLATADDHGIQLHQYADAEITTTLADGHPVALRVRTDCPYGGEVAVRVERAVPGRPWTLSLRVPAWTAGATAWLIGPDGARRPVGPGTAQVTRAFRPGDEIRLELPVAPRWTVPDPRVDAVRGTLAVQRGPLVYCAESVDLPDGHDVDTIRVDPSAPPQDGPDGTVVVAGEATAYGDRPDAPWPYHPLDTPAGPPAAERRGIVLVPYHSWANRGPSTMRVWLPAERPASHPLRLGAEGDV</sequence>
<dbReference type="PANTHER" id="PTHR43465">
    <property type="entry name" value="DUF1680 DOMAIN PROTEIN (AFU_ORTHOLOGUE AFUA_1G08910)"/>
    <property type="match status" value="1"/>
</dbReference>
<evidence type="ECO:0000259" key="1">
    <source>
        <dbReference type="Pfam" id="PF07944"/>
    </source>
</evidence>
<dbReference type="Proteomes" id="UP000646776">
    <property type="component" value="Unassembled WGS sequence"/>
</dbReference>
<evidence type="ECO:0000259" key="3">
    <source>
        <dbReference type="Pfam" id="PF20737"/>
    </source>
</evidence>
<comment type="caution">
    <text evidence="4">The sequence shown here is derived from an EMBL/GenBank/DDBJ whole genome shotgun (WGS) entry which is preliminary data.</text>
</comment>
<dbReference type="InterPro" id="IPR049046">
    <property type="entry name" value="Beta-AFase-like_GH127_middle"/>
</dbReference>
<dbReference type="Pfam" id="PF07944">
    <property type="entry name" value="Beta-AFase-like_GH127_cat"/>
    <property type="match status" value="1"/>
</dbReference>
<evidence type="ECO:0000313" key="5">
    <source>
        <dbReference type="Proteomes" id="UP000646776"/>
    </source>
</evidence>
<dbReference type="EMBL" id="BMSA01000009">
    <property type="protein sequence ID" value="GGT55161.1"/>
    <property type="molecule type" value="Genomic_DNA"/>
</dbReference>
<gene>
    <name evidence="4" type="ORF">GCM10010226_35240</name>
</gene>
<reference evidence="4" key="1">
    <citation type="journal article" date="2014" name="Int. J. Syst. Evol. Microbiol.">
        <title>Complete genome sequence of Corynebacterium casei LMG S-19264T (=DSM 44701T), isolated from a smear-ripened cheese.</title>
        <authorList>
            <consortium name="US DOE Joint Genome Institute (JGI-PGF)"/>
            <person name="Walter F."/>
            <person name="Albersmeier A."/>
            <person name="Kalinowski J."/>
            <person name="Ruckert C."/>
        </authorList>
    </citation>
    <scope>NUCLEOTIDE SEQUENCE</scope>
    <source>
        <strain evidence="4">JCM 4125</strain>
    </source>
</reference>
<keyword evidence="5" id="KW-1185">Reference proteome</keyword>
<dbReference type="AlphaFoldDB" id="A0A918HE05"/>
<feature type="domain" description="Non-reducing end beta-L-arabinofuranosidase-like GH127 catalytic" evidence="1">
    <location>
        <begin position="27"/>
        <end position="418"/>
    </location>
</feature>
<dbReference type="PANTHER" id="PTHR43465:SF2">
    <property type="entry name" value="DUF1680 DOMAIN PROTEIN (AFU_ORTHOLOGUE AFUA_1G08910)"/>
    <property type="match status" value="1"/>
</dbReference>
<proteinExistence type="predicted"/>
<reference evidence="4" key="2">
    <citation type="submission" date="2020-09" db="EMBL/GenBank/DDBJ databases">
        <authorList>
            <person name="Sun Q."/>
            <person name="Ohkuma M."/>
        </authorList>
    </citation>
    <scope>NUCLEOTIDE SEQUENCE</scope>
    <source>
        <strain evidence="4">JCM 4125</strain>
    </source>
</reference>
<evidence type="ECO:0000313" key="4">
    <source>
        <dbReference type="EMBL" id="GGT55161.1"/>
    </source>
</evidence>